<protein>
    <submittedName>
        <fullName evidence="6">Xylulokinase</fullName>
        <ecNumber evidence="6">2.7.1.17</ecNumber>
    </submittedName>
</protein>
<evidence type="ECO:0000256" key="2">
    <source>
        <dbReference type="ARBA" id="ARBA00022679"/>
    </source>
</evidence>
<proteinExistence type="inferred from homology"/>
<keyword evidence="2 6" id="KW-0808">Transferase</keyword>
<dbReference type="EC" id="2.7.1.17" evidence="6"/>
<keyword evidence="7" id="KW-1185">Reference proteome</keyword>
<reference evidence="7" key="1">
    <citation type="journal article" date="2019" name="Int. J. Syst. Evol. Microbiol.">
        <title>The Global Catalogue of Microorganisms (GCM) 10K type strain sequencing project: providing services to taxonomists for standard genome sequencing and annotation.</title>
        <authorList>
            <consortium name="The Broad Institute Genomics Platform"/>
            <consortium name="The Broad Institute Genome Sequencing Center for Infectious Disease"/>
            <person name="Wu L."/>
            <person name="Ma J."/>
        </authorList>
    </citation>
    <scope>NUCLEOTIDE SEQUENCE [LARGE SCALE GENOMIC DNA]</scope>
    <source>
        <strain evidence="7">CGMCC 4.1621</strain>
    </source>
</reference>
<evidence type="ECO:0000259" key="5">
    <source>
        <dbReference type="Pfam" id="PF02782"/>
    </source>
</evidence>
<comment type="similarity">
    <text evidence="1">Belongs to the FGGY kinase family.</text>
</comment>
<evidence type="ECO:0000256" key="1">
    <source>
        <dbReference type="ARBA" id="ARBA00009156"/>
    </source>
</evidence>
<comment type="caution">
    <text evidence="6">The sequence shown here is derived from an EMBL/GenBank/DDBJ whole genome shotgun (WGS) entry which is preliminary data.</text>
</comment>
<keyword evidence="3" id="KW-0418">Kinase</keyword>
<dbReference type="Gene3D" id="3.30.420.40">
    <property type="match status" value="2"/>
</dbReference>
<dbReference type="PANTHER" id="PTHR43095">
    <property type="entry name" value="SUGAR KINASE"/>
    <property type="match status" value="1"/>
</dbReference>
<dbReference type="Pfam" id="PF00370">
    <property type="entry name" value="FGGY_N"/>
    <property type="match status" value="1"/>
</dbReference>
<feature type="domain" description="Carbohydrate kinase FGGY N-terminal" evidence="4">
    <location>
        <begin position="33"/>
        <end position="257"/>
    </location>
</feature>
<evidence type="ECO:0000313" key="7">
    <source>
        <dbReference type="Proteomes" id="UP001596410"/>
    </source>
</evidence>
<dbReference type="GO" id="GO:0004856">
    <property type="term" value="F:D-xylulokinase activity"/>
    <property type="evidence" value="ECO:0007669"/>
    <property type="project" value="UniProtKB-EC"/>
</dbReference>
<evidence type="ECO:0000259" key="4">
    <source>
        <dbReference type="Pfam" id="PF00370"/>
    </source>
</evidence>
<dbReference type="InterPro" id="IPR018484">
    <property type="entry name" value="FGGY_N"/>
</dbReference>
<name>A0ABW2ESV8_9BACI</name>
<dbReference type="Pfam" id="PF02782">
    <property type="entry name" value="FGGY_C"/>
    <property type="match status" value="1"/>
</dbReference>
<evidence type="ECO:0000256" key="3">
    <source>
        <dbReference type="ARBA" id="ARBA00022777"/>
    </source>
</evidence>
<feature type="domain" description="Carbohydrate kinase FGGY C-terminal" evidence="5">
    <location>
        <begin position="293"/>
        <end position="490"/>
    </location>
</feature>
<sequence>MNYKIENVIRKEIKLKNNLVNIKQKIINGETSLGIEFGSTRIKIVLIDNCFATIASGNYEWENRLENGFWTYHLEEIITGLQAAYSDMKQKVVHNYGITIQKIGSIGISAMMHGYMALDNKGELLVPFRTWRNATTSAAANKLTDLFRFNIPERWSIAHLYQAILAKENHLPRVDFITTLAGFIHWLLSGNKAIGVGDASGMFPIDESTQDYNESMVKQFDELIATLDYPWKLKGILPTVFLAGEQAGELTEAGAKILDNSEDLQPGIPFCPPEGDAGTGMVATNSVRKRTGNVSVGTSVFAMIVLEKELSIVHPEIDLVTTPSGSPVGMVHANNCSSDINAWLGLFQEFYEAMGQNVETDELFTVMFNKALEADPDGGGLLSYGYFSGENITGLEEGRPLFVRSPKSNFNLANFMRIHLFTAFGALKIGMDILTKEENVAIDNILGHGGLFKTPVVGQKIVAAAMNVPVSVMATAGEGGAWGIAILASYMRNKNHKESLEDFLDKKVFSGVKVQEMYPDRLDVKGFETFIERYKEGLVIERAAIDNLVENGRD</sequence>
<dbReference type="RefSeq" id="WP_204708646.1">
    <property type="nucleotide sequence ID" value="NZ_JBHSZV010000047.1"/>
</dbReference>
<gene>
    <name evidence="6" type="ORF">ACFQIC_17015</name>
</gene>
<dbReference type="PANTHER" id="PTHR43095:SF5">
    <property type="entry name" value="XYLULOSE KINASE"/>
    <property type="match status" value="1"/>
</dbReference>
<dbReference type="InterPro" id="IPR043129">
    <property type="entry name" value="ATPase_NBD"/>
</dbReference>
<dbReference type="CDD" id="cd07809">
    <property type="entry name" value="ASKHA_NBD_FGGY_BaXK-like"/>
    <property type="match status" value="1"/>
</dbReference>
<dbReference type="Proteomes" id="UP001596410">
    <property type="component" value="Unassembled WGS sequence"/>
</dbReference>
<dbReference type="InterPro" id="IPR050406">
    <property type="entry name" value="FGGY_Carb_Kinase"/>
</dbReference>
<accession>A0ABW2ESV8</accession>
<evidence type="ECO:0000313" key="6">
    <source>
        <dbReference type="EMBL" id="MFC7063514.1"/>
    </source>
</evidence>
<dbReference type="EMBL" id="JBHSZV010000047">
    <property type="protein sequence ID" value="MFC7063514.1"/>
    <property type="molecule type" value="Genomic_DNA"/>
</dbReference>
<dbReference type="InterPro" id="IPR018485">
    <property type="entry name" value="FGGY_C"/>
</dbReference>
<dbReference type="SUPFAM" id="SSF53067">
    <property type="entry name" value="Actin-like ATPase domain"/>
    <property type="match status" value="2"/>
</dbReference>
<organism evidence="6 7">
    <name type="scientific">Halobacillus seohaensis</name>
    <dbReference type="NCBI Taxonomy" id="447421"/>
    <lineage>
        <taxon>Bacteria</taxon>
        <taxon>Bacillati</taxon>
        <taxon>Bacillota</taxon>
        <taxon>Bacilli</taxon>
        <taxon>Bacillales</taxon>
        <taxon>Bacillaceae</taxon>
        <taxon>Halobacillus</taxon>
    </lineage>
</organism>